<comment type="caution">
    <text evidence="14">The sequence shown here is derived from an EMBL/GenBank/DDBJ whole genome shotgun (WGS) entry which is preliminary data.</text>
</comment>
<comment type="cofactor">
    <cofactor evidence="1">
        <name>Co(2+)</name>
        <dbReference type="ChEBI" id="CHEBI:48828"/>
    </cofactor>
</comment>
<dbReference type="EMBL" id="JBHUIX010000021">
    <property type="protein sequence ID" value="MFD2175900.1"/>
    <property type="molecule type" value="Genomic_DNA"/>
</dbReference>
<organism evidence="14 15">
    <name type="scientific">Rhodobacter lacus</name>
    <dbReference type="NCBI Taxonomy" id="1641972"/>
    <lineage>
        <taxon>Bacteria</taxon>
        <taxon>Pseudomonadati</taxon>
        <taxon>Pseudomonadota</taxon>
        <taxon>Alphaproteobacteria</taxon>
        <taxon>Rhodobacterales</taxon>
        <taxon>Rhodobacter group</taxon>
        <taxon>Rhodobacter</taxon>
    </lineage>
</organism>
<dbReference type="InterPro" id="IPR002933">
    <property type="entry name" value="Peptidase_M20"/>
</dbReference>
<evidence type="ECO:0000259" key="13">
    <source>
        <dbReference type="Pfam" id="PF07687"/>
    </source>
</evidence>
<comment type="similarity">
    <text evidence="4">Belongs to the peptidase M20A family.</text>
</comment>
<evidence type="ECO:0000256" key="2">
    <source>
        <dbReference type="ARBA" id="ARBA00001947"/>
    </source>
</evidence>
<dbReference type="SUPFAM" id="SSF55031">
    <property type="entry name" value="Bacterial exopeptidase dimerisation domain"/>
    <property type="match status" value="1"/>
</dbReference>
<evidence type="ECO:0000256" key="9">
    <source>
        <dbReference type="ARBA" id="ARBA00022801"/>
    </source>
</evidence>
<keyword evidence="9" id="KW-0378">Hydrolase</keyword>
<dbReference type="Pfam" id="PF01546">
    <property type="entry name" value="Peptidase_M20"/>
    <property type="match status" value="1"/>
</dbReference>
<keyword evidence="15" id="KW-1185">Reference proteome</keyword>
<evidence type="ECO:0000256" key="6">
    <source>
        <dbReference type="ARBA" id="ARBA00016853"/>
    </source>
</evidence>
<dbReference type="PROSITE" id="PS00759">
    <property type="entry name" value="ARGE_DAPE_CPG2_2"/>
    <property type="match status" value="1"/>
</dbReference>
<proteinExistence type="inferred from homology"/>
<dbReference type="PROSITE" id="PS00758">
    <property type="entry name" value="ARGE_DAPE_CPG2_1"/>
    <property type="match status" value="1"/>
</dbReference>
<accession>A0ABW5ACW6</accession>
<sequence>MIDIVELTRRLVAFDTVNPPGREAEAMACCADLLREAGFDCRLTPFGAGRCNLLASKGLEPGRSALAFSGHLDTVPLGAQPWRHDPHEAVVAEGCIHGRGTSDMKGGVAAFLLAALEAKLPPGGIVILLTAGEETGAEGARAMAAAPLPKIGAMIVAESTLNRPVQGHKGALWLRLTATGKTAHGAMPHHGVNAVMKMAHALTRLEGLCLGPTHAVMGPPTLNLGTIAGGLNTNSVPDLCTATLDLRSVPGVTHDDLHALVAGRLGPEINIERIIDLPAVWTEPAHPWMAALASHAARIAGVDTSPTVVSYFTDASIFTPVLGDVPTMILGPGDPALAHQTDEFVSIDRLIAARAIYATAITQWDGQSAQISF</sequence>
<dbReference type="NCBIfam" id="TIGR01910">
    <property type="entry name" value="DapE-ArgE"/>
    <property type="match status" value="1"/>
</dbReference>
<name>A0ABW5ACW6_9RHOB</name>
<dbReference type="Proteomes" id="UP001597413">
    <property type="component" value="Unassembled WGS sequence"/>
</dbReference>
<comment type="cofactor">
    <cofactor evidence="2">
        <name>Zn(2+)</name>
        <dbReference type="ChEBI" id="CHEBI:29105"/>
    </cofactor>
</comment>
<reference evidence="15" key="1">
    <citation type="journal article" date="2019" name="Int. J. Syst. Evol. Microbiol.">
        <title>The Global Catalogue of Microorganisms (GCM) 10K type strain sequencing project: providing services to taxonomists for standard genome sequencing and annotation.</title>
        <authorList>
            <consortium name="The Broad Institute Genomics Platform"/>
            <consortium name="The Broad Institute Genome Sequencing Center for Infectious Disease"/>
            <person name="Wu L."/>
            <person name="Ma J."/>
        </authorList>
    </citation>
    <scope>NUCLEOTIDE SEQUENCE [LARGE SCALE GENOMIC DNA]</scope>
    <source>
        <strain evidence="15">CCUG 55131</strain>
    </source>
</reference>
<evidence type="ECO:0000256" key="4">
    <source>
        <dbReference type="ARBA" id="ARBA00006247"/>
    </source>
</evidence>
<keyword evidence="8" id="KW-0479">Metal-binding</keyword>
<dbReference type="InterPro" id="IPR011650">
    <property type="entry name" value="Peptidase_M20_dimer"/>
</dbReference>
<feature type="domain" description="Peptidase M20 dimerisation" evidence="13">
    <location>
        <begin position="167"/>
        <end position="266"/>
    </location>
</feature>
<dbReference type="InterPro" id="IPR001261">
    <property type="entry name" value="ArgE/DapE_CS"/>
</dbReference>
<dbReference type="InterPro" id="IPR036264">
    <property type="entry name" value="Bact_exopeptidase_dim_dom"/>
</dbReference>
<evidence type="ECO:0000256" key="12">
    <source>
        <dbReference type="ARBA" id="ARBA00051301"/>
    </source>
</evidence>
<evidence type="ECO:0000256" key="1">
    <source>
        <dbReference type="ARBA" id="ARBA00001941"/>
    </source>
</evidence>
<evidence type="ECO:0000256" key="5">
    <source>
        <dbReference type="ARBA" id="ARBA00011921"/>
    </source>
</evidence>
<comment type="catalytic activity">
    <reaction evidence="12">
        <text>N-succinyl-(2S,6S)-2,6-diaminopimelate + H2O = (2S,6S)-2,6-diaminopimelate + succinate</text>
        <dbReference type="Rhea" id="RHEA:22608"/>
        <dbReference type="ChEBI" id="CHEBI:15377"/>
        <dbReference type="ChEBI" id="CHEBI:30031"/>
        <dbReference type="ChEBI" id="CHEBI:57609"/>
        <dbReference type="ChEBI" id="CHEBI:58087"/>
        <dbReference type="EC" id="3.5.1.18"/>
    </reaction>
</comment>
<dbReference type="RefSeq" id="WP_377393603.1">
    <property type="nucleotide sequence ID" value="NZ_JBHUIX010000021.1"/>
</dbReference>
<evidence type="ECO:0000256" key="8">
    <source>
        <dbReference type="ARBA" id="ARBA00022723"/>
    </source>
</evidence>
<dbReference type="SUPFAM" id="SSF53187">
    <property type="entry name" value="Zn-dependent exopeptidases"/>
    <property type="match status" value="1"/>
</dbReference>
<protein>
    <recommendedName>
        <fullName evidence="6">Probable succinyl-diaminopimelate desuccinylase</fullName>
        <ecNumber evidence="5">3.5.1.18</ecNumber>
    </recommendedName>
</protein>
<dbReference type="Pfam" id="PF07687">
    <property type="entry name" value="M20_dimer"/>
    <property type="match status" value="1"/>
</dbReference>
<evidence type="ECO:0000256" key="10">
    <source>
        <dbReference type="ARBA" id="ARBA00022833"/>
    </source>
</evidence>
<evidence type="ECO:0000313" key="15">
    <source>
        <dbReference type="Proteomes" id="UP001597413"/>
    </source>
</evidence>
<dbReference type="CDD" id="cd08659">
    <property type="entry name" value="M20_ArgE_DapE-like"/>
    <property type="match status" value="1"/>
</dbReference>
<dbReference type="Gene3D" id="3.40.630.10">
    <property type="entry name" value="Zn peptidases"/>
    <property type="match status" value="1"/>
</dbReference>
<dbReference type="Gene3D" id="3.30.70.360">
    <property type="match status" value="1"/>
</dbReference>
<dbReference type="EC" id="3.5.1.18" evidence="5"/>
<dbReference type="InterPro" id="IPR050072">
    <property type="entry name" value="Peptidase_M20A"/>
</dbReference>
<comment type="pathway">
    <text evidence="3">Amino-acid biosynthesis; L-lysine biosynthesis via DAP pathway; LL-2,6-diaminopimelate from (S)-tetrahydrodipicolinate (succinylase route): step 3/3.</text>
</comment>
<evidence type="ECO:0000256" key="3">
    <source>
        <dbReference type="ARBA" id="ARBA00005130"/>
    </source>
</evidence>
<dbReference type="InterPro" id="IPR010182">
    <property type="entry name" value="ArgE/DapE"/>
</dbReference>
<keyword evidence="7" id="KW-0028">Amino-acid biosynthesis</keyword>
<keyword evidence="10" id="KW-0862">Zinc</keyword>
<dbReference type="PANTHER" id="PTHR43808:SF8">
    <property type="entry name" value="PEPTIDASE M20 DIMERISATION DOMAIN-CONTAINING PROTEIN"/>
    <property type="match status" value="1"/>
</dbReference>
<dbReference type="PANTHER" id="PTHR43808">
    <property type="entry name" value="ACETYLORNITHINE DEACETYLASE"/>
    <property type="match status" value="1"/>
</dbReference>
<evidence type="ECO:0000313" key="14">
    <source>
        <dbReference type="EMBL" id="MFD2175900.1"/>
    </source>
</evidence>
<evidence type="ECO:0000256" key="7">
    <source>
        <dbReference type="ARBA" id="ARBA00022605"/>
    </source>
</evidence>
<evidence type="ECO:0000256" key="11">
    <source>
        <dbReference type="ARBA" id="ARBA00023285"/>
    </source>
</evidence>
<keyword evidence="11" id="KW-0170">Cobalt</keyword>
<gene>
    <name evidence="14" type="ORF">ACFSM0_17535</name>
</gene>